<reference evidence="1 2" key="1">
    <citation type="submission" date="2019-08" db="EMBL/GenBank/DDBJ databases">
        <title>100 year-old enigma solved: identification of Planctomyces bekefii, the type genus and species of the phylum Planctomycetes.</title>
        <authorList>
            <person name="Svetlana D.N."/>
            <person name="Overmann J."/>
        </authorList>
    </citation>
    <scope>NUCLEOTIDE SEQUENCE [LARGE SCALE GENOMIC DNA]</scope>
    <source>
        <strain evidence="1">Phe10_nw2017</strain>
    </source>
</reference>
<gene>
    <name evidence="1" type="ORF">E3A20_27330</name>
</gene>
<dbReference type="Proteomes" id="UP000321083">
    <property type="component" value="Unassembled WGS sequence"/>
</dbReference>
<sequence>MRHAVVALFLALGCFGLSWRTGAGEGGGGVRVTAMVRDEVRPEQLLGAGSFLAARYDGADAHMLEIKQTADWRALEETQLMARVLDLVQMVATASSEQTGIVVRQLLDHIRRKGLTAAVGMGGEGGRLPVLGVVLHEAGKYGALVASLLQELPESTVGVLRERELLAGRKAYVLRFPGGVELTWWEEGGHLALGLGTGSWQWMLAARAGDIESLDKSSMWAGLRSAEGYETTSFGWFDVGDLVQRFGAQELPPFASGISLTVNQLLQQLGISGLQSVTMQTGFRGEATWSETRINGSVDPGLLQRYLQPTVLKLDELPPLPQKVSGFSAAKLDLASLMDAAMVTGVRLQQVMGDDPLIGTDGAFNWLQSFVGGYTLRQFLGGLGDVWC</sequence>
<evidence type="ECO:0000313" key="1">
    <source>
        <dbReference type="EMBL" id="TWW08138.1"/>
    </source>
</evidence>
<protein>
    <submittedName>
        <fullName evidence="1">Uncharacterized protein</fullName>
    </submittedName>
</protein>
<organism evidence="1 2">
    <name type="scientific">Planctomyces bekefii</name>
    <dbReference type="NCBI Taxonomy" id="1653850"/>
    <lineage>
        <taxon>Bacteria</taxon>
        <taxon>Pseudomonadati</taxon>
        <taxon>Planctomycetota</taxon>
        <taxon>Planctomycetia</taxon>
        <taxon>Planctomycetales</taxon>
        <taxon>Planctomycetaceae</taxon>
        <taxon>Planctomyces</taxon>
    </lineage>
</organism>
<comment type="caution">
    <text evidence="1">The sequence shown here is derived from an EMBL/GenBank/DDBJ whole genome shotgun (WGS) entry which is preliminary data.</text>
</comment>
<accession>A0A5C6M0L4</accession>
<reference evidence="1 2" key="2">
    <citation type="submission" date="2019-08" db="EMBL/GenBank/DDBJ databases">
        <authorList>
            <person name="Henke P."/>
        </authorList>
    </citation>
    <scope>NUCLEOTIDE SEQUENCE [LARGE SCALE GENOMIC DNA]</scope>
    <source>
        <strain evidence="1">Phe10_nw2017</strain>
    </source>
</reference>
<name>A0A5C6M0L4_9PLAN</name>
<evidence type="ECO:0000313" key="2">
    <source>
        <dbReference type="Proteomes" id="UP000321083"/>
    </source>
</evidence>
<proteinExistence type="predicted"/>
<feature type="non-terminal residue" evidence="1">
    <location>
        <position position="388"/>
    </location>
</feature>
<dbReference type="EMBL" id="SRHE01000822">
    <property type="protein sequence ID" value="TWW08138.1"/>
    <property type="molecule type" value="Genomic_DNA"/>
</dbReference>
<dbReference type="AlphaFoldDB" id="A0A5C6M0L4"/>
<keyword evidence="2" id="KW-1185">Reference proteome</keyword>